<evidence type="ECO:0000256" key="6">
    <source>
        <dbReference type="ARBA" id="ARBA00019816"/>
    </source>
</evidence>
<dbReference type="InterPro" id="IPR036922">
    <property type="entry name" value="Rieske_2Fe-2S_sf"/>
</dbReference>
<dbReference type="PROSITE" id="PS51296">
    <property type="entry name" value="RIESKE"/>
    <property type="match status" value="1"/>
</dbReference>
<evidence type="ECO:0000256" key="12">
    <source>
        <dbReference type="ARBA" id="ARBA00022729"/>
    </source>
</evidence>
<name>A0A832J4T2_9GAMM</name>
<evidence type="ECO:0000256" key="17">
    <source>
        <dbReference type="ARBA" id="ARBA00023014"/>
    </source>
</evidence>
<keyword evidence="12" id="KW-0732">Signal</keyword>
<dbReference type="PRINTS" id="PR00162">
    <property type="entry name" value="RIESKE"/>
</dbReference>
<dbReference type="InterPro" id="IPR006311">
    <property type="entry name" value="TAT_signal"/>
</dbReference>
<keyword evidence="13" id="KW-1278">Translocase</keyword>
<evidence type="ECO:0000256" key="3">
    <source>
        <dbReference type="ARBA" id="ARBA00010651"/>
    </source>
</evidence>
<dbReference type="CDD" id="cd03470">
    <property type="entry name" value="Rieske_cytochrome_bc1"/>
    <property type="match status" value="1"/>
</dbReference>
<evidence type="ECO:0000256" key="4">
    <source>
        <dbReference type="ARBA" id="ARBA00011649"/>
    </source>
</evidence>
<organism evidence="24">
    <name type="scientific">Candidatus Tenderia electrophaga</name>
    <dbReference type="NCBI Taxonomy" id="1748243"/>
    <lineage>
        <taxon>Bacteria</taxon>
        <taxon>Pseudomonadati</taxon>
        <taxon>Pseudomonadota</taxon>
        <taxon>Gammaproteobacteria</taxon>
        <taxon>Candidatus Tenderiales</taxon>
        <taxon>Candidatus Tenderiaceae</taxon>
        <taxon>Candidatus Tenderia</taxon>
    </lineage>
</organism>
<evidence type="ECO:0000256" key="15">
    <source>
        <dbReference type="ARBA" id="ARBA00022989"/>
    </source>
</evidence>
<gene>
    <name evidence="24" type="primary">petA</name>
    <name evidence="24" type="ORF">ENJ65_05500</name>
</gene>
<keyword evidence="17" id="KW-0411">Iron-sulfur</keyword>
<dbReference type="GO" id="GO:0046872">
    <property type="term" value="F:metal ion binding"/>
    <property type="evidence" value="ECO:0007669"/>
    <property type="project" value="UniProtKB-KW"/>
</dbReference>
<comment type="catalytic activity">
    <reaction evidence="20 21">
        <text>a quinol + 2 Fe(III)-[cytochrome c](out) = a quinone + 2 Fe(II)-[cytochrome c](out) + 2 H(+)(out)</text>
        <dbReference type="Rhea" id="RHEA:11484"/>
        <dbReference type="Rhea" id="RHEA-COMP:10350"/>
        <dbReference type="Rhea" id="RHEA-COMP:14399"/>
        <dbReference type="ChEBI" id="CHEBI:15378"/>
        <dbReference type="ChEBI" id="CHEBI:24646"/>
        <dbReference type="ChEBI" id="CHEBI:29033"/>
        <dbReference type="ChEBI" id="CHEBI:29034"/>
        <dbReference type="ChEBI" id="CHEBI:132124"/>
        <dbReference type="EC" id="7.1.1.8"/>
    </reaction>
</comment>
<dbReference type="InterPro" id="IPR019546">
    <property type="entry name" value="TAT_signal_bac_arc"/>
</dbReference>
<keyword evidence="11" id="KW-0479">Metal-binding</keyword>
<dbReference type="InterPro" id="IPR017941">
    <property type="entry name" value="Rieske_2Fe-2S"/>
</dbReference>
<dbReference type="Gene3D" id="2.102.10.10">
    <property type="entry name" value="Rieske [2Fe-2S] iron-sulphur domain"/>
    <property type="match status" value="1"/>
</dbReference>
<proteinExistence type="inferred from homology"/>
<evidence type="ECO:0000256" key="9">
    <source>
        <dbReference type="ARBA" id="ARBA00022692"/>
    </source>
</evidence>
<comment type="caution">
    <text evidence="24">The sequence shown here is derived from an EMBL/GenBank/DDBJ whole genome shotgun (WGS) entry which is preliminary data.</text>
</comment>
<keyword evidence="8" id="KW-1003">Cell membrane</keyword>
<comment type="subunit">
    <text evidence="4 22">The main subunits of complex b-c1 are: cytochrome b, cytochrome c1 and the Rieske protein.</text>
</comment>
<evidence type="ECO:0000256" key="7">
    <source>
        <dbReference type="ARBA" id="ARBA00022448"/>
    </source>
</evidence>
<dbReference type="InterPro" id="IPR019470">
    <property type="entry name" value="Ubiq_cytC_Rdtase_Fe-S_su_TAT"/>
</dbReference>
<sequence>MASDKDLDSPDRRDFLGKVTTAVGAVGVAGACVPFISSMNPSKDVTAKSTSMVDLASIPKGKTHTIEWQGKPVFVTHRTDETVADMQDASTEIDPQADSDRIQKPEWLVVVGLCTHLGCVPNRNEAGWICPCHGSIYDNSGRVVRGPAPKNLIVPHYEFVDEKTIIVGKKV</sequence>
<dbReference type="EMBL" id="DRNF01000348">
    <property type="protein sequence ID" value="HHJ81069.1"/>
    <property type="molecule type" value="Genomic_DNA"/>
</dbReference>
<evidence type="ECO:0000256" key="18">
    <source>
        <dbReference type="ARBA" id="ARBA00023136"/>
    </source>
</evidence>
<dbReference type="NCBIfam" id="TIGR01409">
    <property type="entry name" value="TAT_signal_seq"/>
    <property type="match status" value="1"/>
</dbReference>
<feature type="transmembrane region" description="Helical" evidence="21">
    <location>
        <begin position="15"/>
        <end position="36"/>
    </location>
</feature>
<dbReference type="InterPro" id="IPR006317">
    <property type="entry name" value="Ubiquinol_cyt_c_Rdtase_Fe-S-su"/>
</dbReference>
<keyword evidence="9 21" id="KW-0812">Transmembrane</keyword>
<evidence type="ECO:0000256" key="20">
    <source>
        <dbReference type="ARBA" id="ARBA00029351"/>
    </source>
</evidence>
<protein>
    <recommendedName>
        <fullName evidence="6 21">Ubiquinol-cytochrome c reductase iron-sulfur subunit</fullName>
        <ecNumber evidence="5 21">7.1.1.8</ecNumber>
    </recommendedName>
</protein>
<evidence type="ECO:0000256" key="19">
    <source>
        <dbReference type="ARBA" id="ARBA00023157"/>
    </source>
</evidence>
<evidence type="ECO:0000256" key="5">
    <source>
        <dbReference type="ARBA" id="ARBA00012951"/>
    </source>
</evidence>
<dbReference type="SUPFAM" id="SSF50022">
    <property type="entry name" value="ISP domain"/>
    <property type="match status" value="1"/>
</dbReference>
<comment type="miscellaneous">
    <text evidence="21">The Rieske protein is a high potential 2Fe-2S protein.</text>
</comment>
<dbReference type="NCBIfam" id="TIGR01416">
    <property type="entry name" value="Rieske_proteo"/>
    <property type="match status" value="1"/>
</dbReference>
<dbReference type="Gene3D" id="1.20.5.510">
    <property type="entry name" value="Single helix bin"/>
    <property type="match status" value="1"/>
</dbReference>
<reference evidence="24" key="1">
    <citation type="journal article" date="2020" name="mSystems">
        <title>Genome- and Community-Level Interaction Insights into Carbon Utilization and Element Cycling Functions of Hydrothermarchaeota in Hydrothermal Sediment.</title>
        <authorList>
            <person name="Zhou Z."/>
            <person name="Liu Y."/>
            <person name="Xu W."/>
            <person name="Pan J."/>
            <person name="Luo Z.H."/>
            <person name="Li M."/>
        </authorList>
    </citation>
    <scope>NUCLEOTIDE SEQUENCE [LARGE SCALE GENOMIC DNA]</scope>
    <source>
        <strain evidence="24">HyVt-505</strain>
    </source>
</reference>
<dbReference type="AlphaFoldDB" id="A0A832J4T2"/>
<accession>A0A832J4T2</accession>
<keyword evidence="18 21" id="KW-0472">Membrane</keyword>
<dbReference type="PROSITE" id="PS51318">
    <property type="entry name" value="TAT"/>
    <property type="match status" value="1"/>
</dbReference>
<evidence type="ECO:0000256" key="21">
    <source>
        <dbReference type="RuleBase" id="RU004494"/>
    </source>
</evidence>
<keyword evidence="7 21" id="KW-0813">Transport</keyword>
<comment type="function">
    <text evidence="1">Component of the ubiquinol-cytochrome c reductase complex (complex III or cytochrome b-c1 complex), which is a respiratory chain that generates an electrochemical potential coupled to ATP synthesis.</text>
</comment>
<dbReference type="Proteomes" id="UP000885832">
    <property type="component" value="Unassembled WGS sequence"/>
</dbReference>
<dbReference type="InterPro" id="IPR005805">
    <property type="entry name" value="Rieske_Fe-S_prot_C"/>
</dbReference>
<dbReference type="FunFam" id="2.102.10.10:FF:000001">
    <property type="entry name" value="Cytochrome b-c1 complex subunit Rieske, mitochondrial"/>
    <property type="match status" value="1"/>
</dbReference>
<comment type="similarity">
    <text evidence="3">Belongs to the Rieske iron-sulfur protein family.</text>
</comment>
<comment type="subcellular location">
    <subcellularLocation>
        <location evidence="2">Cell membrane</location>
        <topology evidence="2">Single-pass membrane protein</topology>
    </subcellularLocation>
</comment>
<evidence type="ECO:0000256" key="11">
    <source>
        <dbReference type="ARBA" id="ARBA00022723"/>
    </source>
</evidence>
<evidence type="ECO:0000256" key="2">
    <source>
        <dbReference type="ARBA" id="ARBA00004162"/>
    </source>
</evidence>
<evidence type="ECO:0000256" key="13">
    <source>
        <dbReference type="ARBA" id="ARBA00022967"/>
    </source>
</evidence>
<keyword evidence="10" id="KW-0001">2Fe-2S</keyword>
<keyword evidence="15 21" id="KW-1133">Transmembrane helix</keyword>
<evidence type="ECO:0000256" key="14">
    <source>
        <dbReference type="ARBA" id="ARBA00022982"/>
    </source>
</evidence>
<dbReference type="EC" id="7.1.1.8" evidence="5 21"/>
<evidence type="ECO:0000256" key="16">
    <source>
        <dbReference type="ARBA" id="ARBA00023004"/>
    </source>
</evidence>
<feature type="domain" description="Rieske" evidence="23">
    <location>
        <begin position="101"/>
        <end position="166"/>
    </location>
</feature>
<evidence type="ECO:0000313" key="24">
    <source>
        <dbReference type="EMBL" id="HHJ81069.1"/>
    </source>
</evidence>
<dbReference type="PANTHER" id="PTHR10134">
    <property type="entry name" value="CYTOCHROME B-C1 COMPLEX SUBUNIT RIESKE, MITOCHONDRIAL"/>
    <property type="match status" value="1"/>
</dbReference>
<keyword evidence="14 21" id="KW-0249">Electron transport</keyword>
<comment type="cofactor">
    <cofactor evidence="21">
        <name>[2Fe-2S] cluster</name>
        <dbReference type="ChEBI" id="CHEBI:190135"/>
    </cofactor>
    <text evidence="21">Binds 1 [2Fe-2S] cluster per subunit.</text>
</comment>
<keyword evidence="16" id="KW-0408">Iron</keyword>
<dbReference type="PROSITE" id="PS51257">
    <property type="entry name" value="PROKAR_LIPOPROTEIN"/>
    <property type="match status" value="1"/>
</dbReference>
<dbReference type="GO" id="GO:0005886">
    <property type="term" value="C:plasma membrane"/>
    <property type="evidence" value="ECO:0007669"/>
    <property type="project" value="UniProtKB-SubCell"/>
</dbReference>
<evidence type="ECO:0000256" key="22">
    <source>
        <dbReference type="RuleBase" id="RU004497"/>
    </source>
</evidence>
<evidence type="ECO:0000256" key="10">
    <source>
        <dbReference type="ARBA" id="ARBA00022714"/>
    </source>
</evidence>
<evidence type="ECO:0000256" key="1">
    <source>
        <dbReference type="ARBA" id="ARBA00002444"/>
    </source>
</evidence>
<keyword evidence="19" id="KW-1015">Disulfide bond</keyword>
<evidence type="ECO:0000256" key="8">
    <source>
        <dbReference type="ARBA" id="ARBA00022475"/>
    </source>
</evidence>
<dbReference type="Pfam" id="PF10399">
    <property type="entry name" value="UCR_Fe-S_N"/>
    <property type="match status" value="1"/>
</dbReference>
<dbReference type="GO" id="GO:0051537">
    <property type="term" value="F:2 iron, 2 sulfur cluster binding"/>
    <property type="evidence" value="ECO:0007669"/>
    <property type="project" value="UniProtKB-KW"/>
</dbReference>
<evidence type="ECO:0000259" key="23">
    <source>
        <dbReference type="PROSITE" id="PS51296"/>
    </source>
</evidence>
<dbReference type="GO" id="GO:0008121">
    <property type="term" value="F:quinol-cytochrome-c reductase activity"/>
    <property type="evidence" value="ECO:0007669"/>
    <property type="project" value="UniProtKB-EC"/>
</dbReference>
<dbReference type="InterPro" id="IPR014349">
    <property type="entry name" value="Rieske_Fe-S_prot"/>
</dbReference>
<dbReference type="Pfam" id="PF00355">
    <property type="entry name" value="Rieske"/>
    <property type="match status" value="1"/>
</dbReference>